<protein>
    <submittedName>
        <fullName evidence="1">Carboxylesterase 120</fullName>
    </submittedName>
</protein>
<comment type="caution">
    <text evidence="1">The sequence shown here is derived from an EMBL/GenBank/DDBJ whole genome shotgun (WGS) entry which is preliminary data.</text>
</comment>
<dbReference type="EMBL" id="CM039178">
    <property type="protein sequence ID" value="KAH9678108.1"/>
    <property type="molecule type" value="Genomic_DNA"/>
</dbReference>
<reference evidence="2" key="1">
    <citation type="journal article" date="2023" name="Hortic. Res.">
        <title>A chromosome-level phased genome enabling allele-level studies in sweet orange: a case study on citrus Huanglongbing tolerance.</title>
        <authorList>
            <person name="Wu B."/>
            <person name="Yu Q."/>
            <person name="Deng Z."/>
            <person name="Duan Y."/>
            <person name="Luo F."/>
            <person name="Gmitter F. Jr."/>
        </authorList>
    </citation>
    <scope>NUCLEOTIDE SEQUENCE [LARGE SCALE GENOMIC DNA]</scope>
    <source>
        <strain evidence="2">cv. Valencia</strain>
    </source>
</reference>
<dbReference type="Proteomes" id="UP000829398">
    <property type="component" value="Chromosome 9"/>
</dbReference>
<gene>
    <name evidence="1" type="ORF">KPL71_025586</name>
</gene>
<accession>A0ACB8HTI9</accession>
<evidence type="ECO:0000313" key="1">
    <source>
        <dbReference type="EMBL" id="KAH9678108.1"/>
    </source>
</evidence>
<name>A0ACB8HTI9_CITSI</name>
<proteinExistence type="predicted"/>
<evidence type="ECO:0000313" key="2">
    <source>
        <dbReference type="Proteomes" id="UP000829398"/>
    </source>
</evidence>
<organism evidence="1 2">
    <name type="scientific">Citrus sinensis</name>
    <name type="common">Sweet orange</name>
    <name type="synonym">Citrus aurantium var. sinensis</name>
    <dbReference type="NCBI Taxonomy" id="2711"/>
    <lineage>
        <taxon>Eukaryota</taxon>
        <taxon>Viridiplantae</taxon>
        <taxon>Streptophyta</taxon>
        <taxon>Embryophyta</taxon>
        <taxon>Tracheophyta</taxon>
        <taxon>Spermatophyta</taxon>
        <taxon>Magnoliopsida</taxon>
        <taxon>eudicotyledons</taxon>
        <taxon>Gunneridae</taxon>
        <taxon>Pentapetalae</taxon>
        <taxon>rosids</taxon>
        <taxon>malvids</taxon>
        <taxon>Sapindales</taxon>
        <taxon>Rutaceae</taxon>
        <taxon>Aurantioideae</taxon>
        <taxon>Citrus</taxon>
    </lineage>
</organism>
<sequence>MSDTTALCESTTDFPQHPMFTFNSDGTMTRNHSLYPNTAATPDPNDDTIALSKDVPVNQSNNTWVRIFLPRQALDSSTDTKFPLVVYTHGGGLLLLSAATKIYHDLCSEIAARVPAIIVSVDYRLAPEHRLPAAYDDAVEVLQWVKTTQEHWLRQYADFSSCFIMGDSGGGNIAYHAALQAAAQVDDLLPLKIKGLILLKPFFGGVKRTESELRLANQPILPPPQTDFTWQLALPIGADRDHEYSNPIVGGGSKFLDQFRLLGWKVMVTGGSEDTLFDRQVELAKLMEQKGVNVVSYFDDSPHDMIGDPVKLEALCAATAQLLPRPILGEYSPRIGPPRSCPKRI</sequence>
<keyword evidence="2" id="KW-1185">Reference proteome</keyword>